<dbReference type="Proteomes" id="UP000308197">
    <property type="component" value="Unassembled WGS sequence"/>
</dbReference>
<feature type="region of interest" description="Disordered" evidence="1">
    <location>
        <begin position="1"/>
        <end position="38"/>
    </location>
</feature>
<dbReference type="EMBL" id="ML211512">
    <property type="protein sequence ID" value="TFK82183.1"/>
    <property type="molecule type" value="Genomic_DNA"/>
</dbReference>
<name>A0A5C3P8P6_9APHY</name>
<protein>
    <submittedName>
        <fullName evidence="2">Uncharacterized protein</fullName>
    </submittedName>
</protein>
<proteinExistence type="predicted"/>
<dbReference type="AlphaFoldDB" id="A0A5C3P8P6"/>
<dbReference type="InParanoid" id="A0A5C3P8P6"/>
<sequence>MPGPCPDQSDLGSGPCLMSSGPNRSRSKTINTCRRSSKRGKFGLNARWGAQFR</sequence>
<evidence type="ECO:0000313" key="3">
    <source>
        <dbReference type="Proteomes" id="UP000308197"/>
    </source>
</evidence>
<gene>
    <name evidence="2" type="ORF">K466DRAFT_310956</name>
</gene>
<feature type="compositionally biased region" description="Polar residues" evidence="1">
    <location>
        <begin position="20"/>
        <end position="34"/>
    </location>
</feature>
<evidence type="ECO:0000256" key="1">
    <source>
        <dbReference type="SAM" id="MobiDB-lite"/>
    </source>
</evidence>
<evidence type="ECO:0000313" key="2">
    <source>
        <dbReference type="EMBL" id="TFK82183.1"/>
    </source>
</evidence>
<organism evidence="2 3">
    <name type="scientific">Polyporus arcularius HHB13444</name>
    <dbReference type="NCBI Taxonomy" id="1314778"/>
    <lineage>
        <taxon>Eukaryota</taxon>
        <taxon>Fungi</taxon>
        <taxon>Dikarya</taxon>
        <taxon>Basidiomycota</taxon>
        <taxon>Agaricomycotina</taxon>
        <taxon>Agaricomycetes</taxon>
        <taxon>Polyporales</taxon>
        <taxon>Polyporaceae</taxon>
        <taxon>Polyporus</taxon>
    </lineage>
</organism>
<reference evidence="2 3" key="1">
    <citation type="journal article" date="2019" name="Nat. Ecol. Evol.">
        <title>Megaphylogeny resolves global patterns of mushroom evolution.</title>
        <authorList>
            <person name="Varga T."/>
            <person name="Krizsan K."/>
            <person name="Foldi C."/>
            <person name="Dima B."/>
            <person name="Sanchez-Garcia M."/>
            <person name="Sanchez-Ramirez S."/>
            <person name="Szollosi G.J."/>
            <person name="Szarkandi J.G."/>
            <person name="Papp V."/>
            <person name="Albert L."/>
            <person name="Andreopoulos W."/>
            <person name="Angelini C."/>
            <person name="Antonin V."/>
            <person name="Barry K.W."/>
            <person name="Bougher N.L."/>
            <person name="Buchanan P."/>
            <person name="Buyck B."/>
            <person name="Bense V."/>
            <person name="Catcheside P."/>
            <person name="Chovatia M."/>
            <person name="Cooper J."/>
            <person name="Damon W."/>
            <person name="Desjardin D."/>
            <person name="Finy P."/>
            <person name="Geml J."/>
            <person name="Haridas S."/>
            <person name="Hughes K."/>
            <person name="Justo A."/>
            <person name="Karasinski D."/>
            <person name="Kautmanova I."/>
            <person name="Kiss B."/>
            <person name="Kocsube S."/>
            <person name="Kotiranta H."/>
            <person name="LaButti K.M."/>
            <person name="Lechner B.E."/>
            <person name="Liimatainen K."/>
            <person name="Lipzen A."/>
            <person name="Lukacs Z."/>
            <person name="Mihaltcheva S."/>
            <person name="Morgado L.N."/>
            <person name="Niskanen T."/>
            <person name="Noordeloos M.E."/>
            <person name="Ohm R.A."/>
            <person name="Ortiz-Santana B."/>
            <person name="Ovrebo C."/>
            <person name="Racz N."/>
            <person name="Riley R."/>
            <person name="Savchenko A."/>
            <person name="Shiryaev A."/>
            <person name="Soop K."/>
            <person name="Spirin V."/>
            <person name="Szebenyi C."/>
            <person name="Tomsovsky M."/>
            <person name="Tulloss R.E."/>
            <person name="Uehling J."/>
            <person name="Grigoriev I.V."/>
            <person name="Vagvolgyi C."/>
            <person name="Papp T."/>
            <person name="Martin F.M."/>
            <person name="Miettinen O."/>
            <person name="Hibbett D.S."/>
            <person name="Nagy L.G."/>
        </authorList>
    </citation>
    <scope>NUCLEOTIDE SEQUENCE [LARGE SCALE GENOMIC DNA]</scope>
    <source>
        <strain evidence="2 3">HHB13444</strain>
    </source>
</reference>
<accession>A0A5C3P8P6</accession>
<keyword evidence="3" id="KW-1185">Reference proteome</keyword>